<gene>
    <name evidence="1" type="ORF">H6H03_11850</name>
</gene>
<name>A0ABR8K728_9NOSO</name>
<sequence length="94" mass="10483">MRRHINLNIIDESGINTLFFKGVPCSKADRGTYDFYIGGKCRVYPSGRIATILKETLSHDVVVQFDNGDIETVNLHNLFSESLFGSSIPYNPAS</sequence>
<proteinExistence type="predicted"/>
<dbReference type="RefSeq" id="WP_190955295.1">
    <property type="nucleotide sequence ID" value="NZ_JACJTU010000009.1"/>
</dbReference>
<evidence type="ECO:0000313" key="1">
    <source>
        <dbReference type="EMBL" id="MBD2734596.1"/>
    </source>
</evidence>
<keyword evidence="2" id="KW-1185">Reference proteome</keyword>
<dbReference type="EMBL" id="JACJTU010000009">
    <property type="protein sequence ID" value="MBD2734596.1"/>
    <property type="molecule type" value="Genomic_DNA"/>
</dbReference>
<organism evidence="1 2">
    <name type="scientific">Nostoc paludosum FACHB-159</name>
    <dbReference type="NCBI Taxonomy" id="2692908"/>
    <lineage>
        <taxon>Bacteria</taxon>
        <taxon>Bacillati</taxon>
        <taxon>Cyanobacteriota</taxon>
        <taxon>Cyanophyceae</taxon>
        <taxon>Nostocales</taxon>
        <taxon>Nostocaceae</taxon>
        <taxon>Nostoc</taxon>
    </lineage>
</organism>
<accession>A0ABR8K728</accession>
<comment type="caution">
    <text evidence="1">The sequence shown here is derived from an EMBL/GenBank/DDBJ whole genome shotgun (WGS) entry which is preliminary data.</text>
</comment>
<dbReference type="Proteomes" id="UP000637383">
    <property type="component" value="Unassembled WGS sequence"/>
</dbReference>
<reference evidence="1 2" key="1">
    <citation type="journal article" date="2020" name="ISME J.">
        <title>Comparative genomics reveals insights into cyanobacterial evolution and habitat adaptation.</title>
        <authorList>
            <person name="Chen M.Y."/>
            <person name="Teng W.K."/>
            <person name="Zhao L."/>
            <person name="Hu C.X."/>
            <person name="Zhou Y.K."/>
            <person name="Han B.P."/>
            <person name="Song L.R."/>
            <person name="Shu W.S."/>
        </authorList>
    </citation>
    <scope>NUCLEOTIDE SEQUENCE [LARGE SCALE GENOMIC DNA]</scope>
    <source>
        <strain evidence="1 2">FACHB-159</strain>
    </source>
</reference>
<protein>
    <submittedName>
        <fullName evidence="1">Uncharacterized protein</fullName>
    </submittedName>
</protein>
<evidence type="ECO:0000313" key="2">
    <source>
        <dbReference type="Proteomes" id="UP000637383"/>
    </source>
</evidence>